<dbReference type="Pfam" id="PF25967">
    <property type="entry name" value="RND-MFP_C"/>
    <property type="match status" value="1"/>
</dbReference>
<evidence type="ECO:0000256" key="3">
    <source>
        <dbReference type="SAM" id="SignalP"/>
    </source>
</evidence>
<evidence type="ECO:0000256" key="2">
    <source>
        <dbReference type="ARBA" id="ARBA00009477"/>
    </source>
</evidence>
<evidence type="ECO:0000259" key="7">
    <source>
        <dbReference type="Pfam" id="PF25967"/>
    </source>
</evidence>
<dbReference type="Proteomes" id="UP000191110">
    <property type="component" value="Unassembled WGS sequence"/>
</dbReference>
<dbReference type="AlphaFoldDB" id="A0A1T2L6C5"/>
<dbReference type="InterPro" id="IPR058625">
    <property type="entry name" value="MdtA-like_BSH"/>
</dbReference>
<dbReference type="Gene3D" id="2.40.30.170">
    <property type="match status" value="1"/>
</dbReference>
<evidence type="ECO:0000259" key="5">
    <source>
        <dbReference type="Pfam" id="PF25917"/>
    </source>
</evidence>
<dbReference type="PANTHER" id="PTHR30158">
    <property type="entry name" value="ACRA/E-RELATED COMPONENT OF DRUG EFFLUX TRANSPORTER"/>
    <property type="match status" value="1"/>
</dbReference>
<comment type="caution">
    <text evidence="8">The sequence shown here is derived from an EMBL/GenBank/DDBJ whole genome shotgun (WGS) entry which is preliminary data.</text>
</comment>
<organism evidence="8 9">
    <name type="scientific">Solemya pervernicosa gill symbiont</name>
    <dbReference type="NCBI Taxonomy" id="642797"/>
    <lineage>
        <taxon>Bacteria</taxon>
        <taxon>Pseudomonadati</taxon>
        <taxon>Pseudomonadota</taxon>
        <taxon>Gammaproteobacteria</taxon>
        <taxon>sulfur-oxidizing symbionts</taxon>
    </lineage>
</organism>
<evidence type="ECO:0000313" key="8">
    <source>
        <dbReference type="EMBL" id="OOZ40604.1"/>
    </source>
</evidence>
<proteinExistence type="inferred from homology"/>
<dbReference type="Pfam" id="PF25876">
    <property type="entry name" value="HH_MFP_RND"/>
    <property type="match status" value="1"/>
</dbReference>
<evidence type="ECO:0000256" key="1">
    <source>
        <dbReference type="ARBA" id="ARBA00004519"/>
    </source>
</evidence>
<dbReference type="GO" id="GO:0005886">
    <property type="term" value="C:plasma membrane"/>
    <property type="evidence" value="ECO:0007669"/>
    <property type="project" value="TreeGrafter"/>
</dbReference>
<dbReference type="InterPro" id="IPR058626">
    <property type="entry name" value="MdtA-like_b-barrel"/>
</dbReference>
<dbReference type="Pfam" id="PF25944">
    <property type="entry name" value="Beta-barrel_RND"/>
    <property type="match status" value="1"/>
</dbReference>
<dbReference type="OrthoDB" id="9800613at2"/>
<accession>A0A1T2L6C5</accession>
<dbReference type="RefSeq" id="WP_135622120.1">
    <property type="nucleotide sequence ID" value="NZ_MPRL01000021.1"/>
</dbReference>
<gene>
    <name evidence="8" type="ORF">BOW53_07035</name>
</gene>
<dbReference type="InterPro" id="IPR058627">
    <property type="entry name" value="MdtA-like_C"/>
</dbReference>
<evidence type="ECO:0000259" key="6">
    <source>
        <dbReference type="Pfam" id="PF25944"/>
    </source>
</evidence>
<dbReference type="SUPFAM" id="SSF111369">
    <property type="entry name" value="HlyD-like secretion proteins"/>
    <property type="match status" value="1"/>
</dbReference>
<dbReference type="Gene3D" id="2.40.420.20">
    <property type="match status" value="1"/>
</dbReference>
<dbReference type="NCBIfam" id="TIGR01730">
    <property type="entry name" value="RND_mfp"/>
    <property type="match status" value="1"/>
</dbReference>
<feature type="chain" id="PRO_5012617073" evidence="3">
    <location>
        <begin position="28"/>
        <end position="400"/>
    </location>
</feature>
<comment type="similarity">
    <text evidence="2">Belongs to the membrane fusion protein (MFP) (TC 8.A.1) family.</text>
</comment>
<dbReference type="Gene3D" id="1.10.287.470">
    <property type="entry name" value="Helix hairpin bin"/>
    <property type="match status" value="1"/>
</dbReference>
<dbReference type="Gene3D" id="2.40.50.100">
    <property type="match status" value="1"/>
</dbReference>
<feature type="signal peptide" evidence="3">
    <location>
        <begin position="1"/>
        <end position="27"/>
    </location>
</feature>
<feature type="domain" description="Multidrug resistance protein MdtA-like beta-barrel" evidence="6">
    <location>
        <begin position="212"/>
        <end position="299"/>
    </location>
</feature>
<protein>
    <submittedName>
        <fullName evidence="8">Uncharacterized protein</fullName>
    </submittedName>
</protein>
<feature type="domain" description="Multidrug resistance protein MdtA-like barrel-sandwich hybrid" evidence="5">
    <location>
        <begin position="65"/>
        <end position="200"/>
    </location>
</feature>
<dbReference type="PROSITE" id="PS51257">
    <property type="entry name" value="PROKAR_LIPOPROTEIN"/>
    <property type="match status" value="1"/>
</dbReference>
<evidence type="ECO:0000313" key="9">
    <source>
        <dbReference type="Proteomes" id="UP000191110"/>
    </source>
</evidence>
<keyword evidence="9" id="KW-1185">Reference proteome</keyword>
<dbReference type="Pfam" id="PF25917">
    <property type="entry name" value="BSH_RND"/>
    <property type="match status" value="1"/>
</dbReference>
<dbReference type="InterPro" id="IPR006143">
    <property type="entry name" value="RND_pump_MFP"/>
</dbReference>
<dbReference type="EMBL" id="MPRL01000021">
    <property type="protein sequence ID" value="OOZ40604.1"/>
    <property type="molecule type" value="Genomic_DNA"/>
</dbReference>
<dbReference type="GO" id="GO:0046677">
    <property type="term" value="P:response to antibiotic"/>
    <property type="evidence" value="ECO:0007669"/>
    <property type="project" value="TreeGrafter"/>
</dbReference>
<keyword evidence="3" id="KW-0732">Signal</keyword>
<reference evidence="8 9" key="1">
    <citation type="submission" date="2016-11" db="EMBL/GenBank/DDBJ databases">
        <title>Mixed transmission modes and dynamic genome evolution in an obligate animal-bacterial symbiosis.</title>
        <authorList>
            <person name="Russell S.L."/>
            <person name="Corbett-Detig R.B."/>
            <person name="Cavanaugh C.M."/>
        </authorList>
    </citation>
    <scope>NUCLEOTIDE SEQUENCE [LARGE SCALE GENOMIC DNA]</scope>
    <source>
        <strain evidence="8">Sveles-Q1</strain>
    </source>
</reference>
<comment type="subcellular location">
    <subcellularLocation>
        <location evidence="1">Cell inner membrane</location>
        <topology evidence="1">Lipid-anchor</topology>
    </subcellularLocation>
</comment>
<feature type="domain" description="Multidrug resistance protein MdtA-like C-terminal permuted SH3" evidence="7">
    <location>
        <begin position="306"/>
        <end position="374"/>
    </location>
</feature>
<evidence type="ECO:0000259" key="4">
    <source>
        <dbReference type="Pfam" id="PF25876"/>
    </source>
</evidence>
<sequence length="400" mass="42879">MRSGKQLLSLLLLATVVSMSGCDSSEAVDESAGGEMPPASVTTLLIKQQDVALQYEYVGQIAASREVEVRARVTGLVEQRHYEEGGLVDAGDLLFQLEPSTYEVQLAQAEAELASAEAELKRAKREQLRMKPLLAKNLVSQNQLDDADSARDLAEAAVKLAQARVKSATINLDYTQVTAPIAGVAGRALKVEGGLAEEGGDSLLTTLAQTDPVYVDFGVAEAVQLDIRRETKEGKIRLPEGGFKVALFSATGEDLNHIGAIDFQDYKIDSRTGNFATRAIVNNSDGLLAPGQFVNVKLQGAVRTDTIVLPQRSVLDDPEGKYVYAIAKDESDQSIALKRHVVVGEWVKNVEGIENGWIIRSGLESGDEVVIDGSARIFFPGMSVSATPHGAEPAQDSSVE</sequence>
<dbReference type="GO" id="GO:0022857">
    <property type="term" value="F:transmembrane transporter activity"/>
    <property type="evidence" value="ECO:0007669"/>
    <property type="project" value="InterPro"/>
</dbReference>
<feature type="domain" description="Multidrug resistance protein MdtA-like alpha-helical hairpin" evidence="4">
    <location>
        <begin position="105"/>
        <end position="175"/>
    </location>
</feature>
<dbReference type="GO" id="GO:0030313">
    <property type="term" value="C:cell envelope"/>
    <property type="evidence" value="ECO:0007669"/>
    <property type="project" value="UniProtKB-SubCell"/>
</dbReference>
<name>A0A1T2L6C5_9GAMM</name>
<dbReference type="InterPro" id="IPR058624">
    <property type="entry name" value="MdtA-like_HH"/>
</dbReference>